<evidence type="ECO:0000313" key="3">
    <source>
        <dbReference type="Proteomes" id="UP000002624"/>
    </source>
</evidence>
<evidence type="ECO:0000256" key="1">
    <source>
        <dbReference type="SAM" id="Phobius"/>
    </source>
</evidence>
<dbReference type="HOGENOM" id="CLU_152072_0_0_1"/>
<dbReference type="eggNOG" id="ENOG502SBV5">
    <property type="taxonomic scope" value="Eukaryota"/>
</dbReference>
<dbReference type="GO" id="GO:0005739">
    <property type="term" value="C:mitochondrion"/>
    <property type="evidence" value="ECO:0007669"/>
    <property type="project" value="GOC"/>
</dbReference>
<dbReference type="OMA" id="DKFFTHE"/>
<dbReference type="InterPro" id="IPR019182">
    <property type="entry name" value="Cytochrome_b-c1_su10_fun"/>
</dbReference>
<organism evidence="2 3">
    <name type="scientific">Ajellomyces capsulatus (strain H143)</name>
    <name type="common">Darling's disease fungus</name>
    <name type="synonym">Histoplasma capsulatum</name>
    <dbReference type="NCBI Taxonomy" id="544712"/>
    <lineage>
        <taxon>Eukaryota</taxon>
        <taxon>Fungi</taxon>
        <taxon>Dikarya</taxon>
        <taxon>Ascomycota</taxon>
        <taxon>Pezizomycotina</taxon>
        <taxon>Eurotiomycetes</taxon>
        <taxon>Eurotiomycetidae</taxon>
        <taxon>Onygenales</taxon>
        <taxon>Ajellomycetaceae</taxon>
        <taxon>Histoplasma</taxon>
    </lineage>
</organism>
<dbReference type="PANTHER" id="PTHR28254:SF1">
    <property type="entry name" value="CYTOCHROME B-C1 COMPLEX SUBUNIT 10, MITOCHONDRIAL"/>
    <property type="match status" value="1"/>
</dbReference>
<dbReference type="STRING" id="544712.C6HIC1"/>
<dbReference type="Pfam" id="PF09796">
    <property type="entry name" value="QCR10"/>
    <property type="match status" value="1"/>
</dbReference>
<dbReference type="VEuPathDB" id="FungiDB:HCDG_06271"/>
<name>C6HIC1_AJECH</name>
<dbReference type="PANTHER" id="PTHR28254">
    <property type="entry name" value="CYTOCHROME B-C1 COMPLEX SUBUNIT 10"/>
    <property type="match status" value="1"/>
</dbReference>
<feature type="transmembrane region" description="Helical" evidence="1">
    <location>
        <begin position="64"/>
        <end position="84"/>
    </location>
</feature>
<dbReference type="GO" id="GO:0006122">
    <property type="term" value="P:mitochondrial electron transport, ubiquinol to cytochrome c"/>
    <property type="evidence" value="ECO:0007669"/>
    <property type="project" value="InterPro"/>
</dbReference>
<evidence type="ECO:0000313" key="2">
    <source>
        <dbReference type="EMBL" id="EER40049.1"/>
    </source>
</evidence>
<dbReference type="OrthoDB" id="2391627at2759"/>
<dbReference type="AlphaFoldDB" id="C6HIC1"/>
<keyword evidence="1" id="KW-0472">Membrane</keyword>
<accession>C6HIC1</accession>
<gene>
    <name evidence="2" type="ORF">HCDG_06271</name>
</gene>
<proteinExistence type="predicted"/>
<keyword evidence="1" id="KW-0812">Transmembrane</keyword>
<dbReference type="Proteomes" id="UP000002624">
    <property type="component" value="Unassembled WGS sequence"/>
</dbReference>
<dbReference type="EMBL" id="GG692428">
    <property type="protein sequence ID" value="EER40049.1"/>
    <property type="molecule type" value="Genomic_DNA"/>
</dbReference>
<protein>
    <submittedName>
        <fullName evidence="2">Uncharacterized protein</fullName>
    </submittedName>
</protein>
<keyword evidence="1" id="KW-1133">Transmembrane helix</keyword>
<sequence>MWLGMLNELRENRNLARVELSPSVLPTSARSANAAATAQFGPFASRIKKQPQFAGFPLKTVTRYGTIASAFGATAGIFAVFFFGEVPRVRKDILMNIPVIGGYWERSIPPEDNPF</sequence>
<reference evidence="3" key="1">
    <citation type="submission" date="2009-05" db="EMBL/GenBank/DDBJ databases">
        <title>The genome sequence of Ajellomyces capsulatus strain H143.</title>
        <authorList>
            <person name="Champion M."/>
            <person name="Cuomo C.A."/>
            <person name="Ma L.-J."/>
            <person name="Henn M.R."/>
            <person name="Sil A."/>
            <person name="Goldman B."/>
            <person name="Young S.K."/>
            <person name="Kodira C.D."/>
            <person name="Zeng Q."/>
            <person name="Koehrsen M."/>
            <person name="Alvarado L."/>
            <person name="Berlin A.M."/>
            <person name="Borenstein D."/>
            <person name="Chen Z."/>
            <person name="Engels R."/>
            <person name="Freedman E."/>
            <person name="Gellesch M."/>
            <person name="Goldberg J."/>
            <person name="Griggs A."/>
            <person name="Gujja S."/>
            <person name="Heiman D.I."/>
            <person name="Hepburn T.A."/>
            <person name="Howarth C."/>
            <person name="Jen D."/>
            <person name="Larson L."/>
            <person name="Lewis B."/>
            <person name="Mehta T."/>
            <person name="Park D."/>
            <person name="Pearson M."/>
            <person name="Roberts A."/>
            <person name="Saif S."/>
            <person name="Shea T.D."/>
            <person name="Shenoy N."/>
            <person name="Sisk P."/>
            <person name="Stolte C."/>
            <person name="Sykes S."/>
            <person name="Walk T."/>
            <person name="White J."/>
            <person name="Yandava C."/>
            <person name="Klein B."/>
            <person name="McEwen J.G."/>
            <person name="Puccia R."/>
            <person name="Goldman G.H."/>
            <person name="Felipe M.S."/>
            <person name="Nino-Vega G."/>
            <person name="San-Blas G."/>
            <person name="Taylor J.W."/>
            <person name="Mendoza L."/>
            <person name="Galagan J.E."/>
            <person name="Nusbaum C."/>
            <person name="Birren B.W."/>
        </authorList>
    </citation>
    <scope>NUCLEOTIDE SEQUENCE [LARGE SCALE GENOMIC DNA]</scope>
    <source>
        <strain evidence="3">H143</strain>
    </source>
</reference>